<evidence type="ECO:0000313" key="2">
    <source>
        <dbReference type="EMBL" id="MEQ2177511.1"/>
    </source>
</evidence>
<dbReference type="Gene3D" id="3.30.470.110">
    <property type="match status" value="1"/>
</dbReference>
<dbReference type="Proteomes" id="UP001476798">
    <property type="component" value="Unassembled WGS sequence"/>
</dbReference>
<dbReference type="EMBL" id="JAHRIO010060150">
    <property type="protein sequence ID" value="MEQ2177511.1"/>
    <property type="molecule type" value="Genomic_DNA"/>
</dbReference>
<evidence type="ECO:0000313" key="3">
    <source>
        <dbReference type="Proteomes" id="UP001476798"/>
    </source>
</evidence>
<dbReference type="InterPro" id="IPR056749">
    <property type="entry name" value="Citrate_synth_N"/>
</dbReference>
<comment type="caution">
    <text evidence="2">The sequence shown here is derived from an EMBL/GenBank/DDBJ whole genome shotgun (WGS) entry which is preliminary data.</text>
</comment>
<sequence>MSAKAISEQTGKEYLYKYICTSTPVQNRFCYANVTAETDFQRLTQDHPWLLTERLVVKPDQLIKRRGKLGLVGVNLDLNGVKEWLKPRLMKETMVRHALFLPFLRELTILDPLHLNVLLKTHRSVLNQSSQLR</sequence>
<name>A0ABV0P1E7_9TELE</name>
<accession>A0ABV0P1E7</accession>
<proteinExistence type="predicted"/>
<evidence type="ECO:0000259" key="1">
    <source>
        <dbReference type="Pfam" id="PF24948"/>
    </source>
</evidence>
<feature type="domain" description="ATP-citrate synthase ATP-grasp" evidence="1">
    <location>
        <begin position="2"/>
        <end position="97"/>
    </location>
</feature>
<keyword evidence="3" id="KW-1185">Reference proteome</keyword>
<gene>
    <name evidence="2" type="ORF">GOODEAATRI_004300</name>
</gene>
<protein>
    <recommendedName>
        <fullName evidence="1">ATP-citrate synthase ATP-grasp domain-containing protein</fullName>
    </recommendedName>
</protein>
<reference evidence="2 3" key="1">
    <citation type="submission" date="2021-06" db="EMBL/GenBank/DDBJ databases">
        <authorList>
            <person name="Palmer J.M."/>
        </authorList>
    </citation>
    <scope>NUCLEOTIDE SEQUENCE [LARGE SCALE GENOMIC DNA]</scope>
    <source>
        <strain evidence="2 3">GA_2019</strain>
        <tissue evidence="2">Muscle</tissue>
    </source>
</reference>
<dbReference type="SUPFAM" id="SSF56059">
    <property type="entry name" value="Glutathione synthetase ATP-binding domain-like"/>
    <property type="match status" value="1"/>
</dbReference>
<organism evidence="2 3">
    <name type="scientific">Goodea atripinnis</name>
    <dbReference type="NCBI Taxonomy" id="208336"/>
    <lineage>
        <taxon>Eukaryota</taxon>
        <taxon>Metazoa</taxon>
        <taxon>Chordata</taxon>
        <taxon>Craniata</taxon>
        <taxon>Vertebrata</taxon>
        <taxon>Euteleostomi</taxon>
        <taxon>Actinopterygii</taxon>
        <taxon>Neopterygii</taxon>
        <taxon>Teleostei</taxon>
        <taxon>Neoteleostei</taxon>
        <taxon>Acanthomorphata</taxon>
        <taxon>Ovalentaria</taxon>
        <taxon>Atherinomorphae</taxon>
        <taxon>Cyprinodontiformes</taxon>
        <taxon>Goodeidae</taxon>
        <taxon>Goodea</taxon>
    </lineage>
</organism>
<dbReference type="Pfam" id="PF24948">
    <property type="entry name" value="Citrate_synth_N"/>
    <property type="match status" value="1"/>
</dbReference>